<proteinExistence type="predicted"/>
<evidence type="ECO:0000313" key="2">
    <source>
        <dbReference type="EMBL" id="XAT64874.1"/>
    </source>
</evidence>
<dbReference type="Pfam" id="PF17856">
    <property type="entry name" value="TIP49_C"/>
    <property type="match status" value="1"/>
</dbReference>
<evidence type="ECO:0000313" key="3">
    <source>
        <dbReference type="Proteomes" id="UP001492541"/>
    </source>
</evidence>
<keyword evidence="3" id="KW-1185">Reference proteome</keyword>
<dbReference type="Gene3D" id="1.10.8.60">
    <property type="match status" value="1"/>
</dbReference>
<protein>
    <recommendedName>
        <fullName evidence="1">RuvB-like AAA-lid domain-containing protein</fullName>
    </recommendedName>
</protein>
<dbReference type="InterPro" id="IPR041048">
    <property type="entry name" value="RuvB-like_C"/>
</dbReference>
<dbReference type="PANTHER" id="PTHR11093">
    <property type="entry name" value="RUVB-RELATED REPTIN AND PONTIN"/>
    <property type="match status" value="1"/>
</dbReference>
<feature type="domain" description="RuvB-like AAA-lid" evidence="1">
    <location>
        <begin position="3"/>
        <end position="58"/>
    </location>
</feature>
<dbReference type="Proteomes" id="UP001492541">
    <property type="component" value="Chromosome"/>
</dbReference>
<accession>A0ABZ3H6X6</accession>
<dbReference type="EMBL" id="CP087714">
    <property type="protein sequence ID" value="XAT64874.1"/>
    <property type="molecule type" value="Genomic_DNA"/>
</dbReference>
<gene>
    <name evidence="2" type="ORF">LPQ35_09245</name>
</gene>
<sequence length="75" mass="8584">MGLLVDDEALERLTDIGERYSLRYAIQLLAPSNEIAKIRNSGKIEVQDVDRAEKLFADVSKSSAYLKEWEEKLLQ</sequence>
<reference evidence="2 3" key="1">
    <citation type="submission" date="2021-11" db="EMBL/GenBank/DDBJ databases">
        <title>Whole genome of Geoglobus acetivorans.</title>
        <authorList>
            <person name="Liu D."/>
        </authorList>
    </citation>
    <scope>NUCLEOTIDE SEQUENCE [LARGE SCALE GENOMIC DNA]</scope>
    <source>
        <strain evidence="2 3">SBH6</strain>
    </source>
</reference>
<name>A0ABZ3H6X6_GEOAI</name>
<dbReference type="InterPro" id="IPR027238">
    <property type="entry name" value="RuvB-like"/>
</dbReference>
<organism evidence="2 3">
    <name type="scientific">Geoglobus acetivorans</name>
    <dbReference type="NCBI Taxonomy" id="565033"/>
    <lineage>
        <taxon>Archaea</taxon>
        <taxon>Methanobacteriati</taxon>
        <taxon>Methanobacteriota</taxon>
        <taxon>Archaeoglobi</taxon>
        <taxon>Archaeoglobales</taxon>
        <taxon>Archaeoglobaceae</taxon>
        <taxon>Geoglobus</taxon>
    </lineage>
</organism>
<evidence type="ECO:0000259" key="1">
    <source>
        <dbReference type="Pfam" id="PF17856"/>
    </source>
</evidence>